<evidence type="ECO:0000313" key="2">
    <source>
        <dbReference type="EMBL" id="MPN58333.1"/>
    </source>
</evidence>
<dbReference type="AlphaFoldDB" id="A0A645JFF7"/>
<gene>
    <name evidence="2" type="ORF">SDC9_206037</name>
</gene>
<name>A0A645JFF7_9ZZZZ</name>
<organism evidence="2">
    <name type="scientific">bioreactor metagenome</name>
    <dbReference type="NCBI Taxonomy" id="1076179"/>
    <lineage>
        <taxon>unclassified sequences</taxon>
        <taxon>metagenomes</taxon>
        <taxon>ecological metagenomes</taxon>
    </lineage>
</organism>
<comment type="caution">
    <text evidence="2">The sequence shown here is derived from an EMBL/GenBank/DDBJ whole genome shotgun (WGS) entry which is preliminary data.</text>
</comment>
<reference evidence="2" key="1">
    <citation type="submission" date="2019-08" db="EMBL/GenBank/DDBJ databases">
        <authorList>
            <person name="Kucharzyk K."/>
            <person name="Murdoch R.W."/>
            <person name="Higgins S."/>
            <person name="Loffler F."/>
        </authorList>
    </citation>
    <scope>NUCLEOTIDE SEQUENCE</scope>
</reference>
<feature type="compositionally biased region" description="Basic and acidic residues" evidence="1">
    <location>
        <begin position="1"/>
        <end position="11"/>
    </location>
</feature>
<evidence type="ECO:0000256" key="1">
    <source>
        <dbReference type="SAM" id="MobiDB-lite"/>
    </source>
</evidence>
<feature type="compositionally biased region" description="Basic and acidic residues" evidence="1">
    <location>
        <begin position="80"/>
        <end position="89"/>
    </location>
</feature>
<proteinExistence type="predicted"/>
<protein>
    <submittedName>
        <fullName evidence="2">Uncharacterized protein</fullName>
    </submittedName>
</protein>
<sequence>MNHQGREEQRRGAVSGNTQSEQRNERTADHAVVCRRYRGQALRVALSKGIRVFVGTPCEVVAKPCGNRRSSGGNDADQCSDDRAAKRFD</sequence>
<feature type="region of interest" description="Disordered" evidence="1">
    <location>
        <begin position="64"/>
        <end position="89"/>
    </location>
</feature>
<accession>A0A645JFF7</accession>
<feature type="region of interest" description="Disordered" evidence="1">
    <location>
        <begin position="1"/>
        <end position="30"/>
    </location>
</feature>
<dbReference type="EMBL" id="VSSQ01130887">
    <property type="protein sequence ID" value="MPN58333.1"/>
    <property type="molecule type" value="Genomic_DNA"/>
</dbReference>